<dbReference type="PANTHER" id="PTHR43065">
    <property type="entry name" value="SENSOR HISTIDINE KINASE"/>
    <property type="match status" value="1"/>
</dbReference>
<keyword evidence="12" id="KW-1185">Reference proteome</keyword>
<dbReference type="Pfam" id="PF00512">
    <property type="entry name" value="HisKA"/>
    <property type="match status" value="1"/>
</dbReference>
<dbReference type="STRING" id="39841.SAMN05660836_01707"/>
<feature type="modified residue" description="4-aspartylphosphate" evidence="4">
    <location>
        <position position="797"/>
    </location>
</feature>
<dbReference type="PROSITE" id="PS50112">
    <property type="entry name" value="PAS"/>
    <property type="match status" value="1"/>
</dbReference>
<feature type="transmembrane region" description="Helical" evidence="6">
    <location>
        <begin position="12"/>
        <end position="33"/>
    </location>
</feature>
<dbReference type="Gene3D" id="1.10.287.130">
    <property type="match status" value="1"/>
</dbReference>
<dbReference type="Gene3D" id="3.30.565.10">
    <property type="entry name" value="Histidine kinase-like ATPase, C-terminal domain"/>
    <property type="match status" value="1"/>
</dbReference>
<dbReference type="PRINTS" id="PR00344">
    <property type="entry name" value="BCTRLSENSOR"/>
</dbReference>
<dbReference type="Pfam" id="PF00072">
    <property type="entry name" value="Response_reg"/>
    <property type="match status" value="1"/>
</dbReference>
<dbReference type="CDD" id="cd00082">
    <property type="entry name" value="HisKA"/>
    <property type="match status" value="1"/>
</dbReference>
<dbReference type="InterPro" id="IPR001610">
    <property type="entry name" value="PAC"/>
</dbReference>
<feature type="domain" description="PAS" evidence="9">
    <location>
        <begin position="348"/>
        <end position="421"/>
    </location>
</feature>
<evidence type="ECO:0000256" key="4">
    <source>
        <dbReference type="PROSITE-ProRule" id="PRU00169"/>
    </source>
</evidence>
<dbReference type="PROSITE" id="PS50113">
    <property type="entry name" value="PAC"/>
    <property type="match status" value="1"/>
</dbReference>
<dbReference type="InterPro" id="IPR013656">
    <property type="entry name" value="PAS_4"/>
</dbReference>
<dbReference type="EMBL" id="FOUU01000005">
    <property type="protein sequence ID" value="SFM85296.1"/>
    <property type="molecule type" value="Genomic_DNA"/>
</dbReference>
<dbReference type="InterPro" id="IPR000700">
    <property type="entry name" value="PAS-assoc_C"/>
</dbReference>
<name>A0A1I4U8G8_9BACT</name>
<dbReference type="InterPro" id="IPR003661">
    <property type="entry name" value="HisK_dim/P_dom"/>
</dbReference>
<protein>
    <recommendedName>
        <fullName evidence="2">histidine kinase</fullName>
        <ecNumber evidence="2">2.7.13.3</ecNumber>
    </recommendedName>
</protein>
<dbReference type="SMART" id="SM00388">
    <property type="entry name" value="HisKA"/>
    <property type="match status" value="1"/>
</dbReference>
<dbReference type="EC" id="2.7.13.3" evidence="2"/>
<dbReference type="SMART" id="SM00448">
    <property type="entry name" value="REC"/>
    <property type="match status" value="1"/>
</dbReference>
<dbReference type="PANTHER" id="PTHR43065:SF42">
    <property type="entry name" value="TWO-COMPONENT SENSOR PPRA"/>
    <property type="match status" value="1"/>
</dbReference>
<dbReference type="Pfam" id="PF08448">
    <property type="entry name" value="PAS_4"/>
    <property type="match status" value="1"/>
</dbReference>
<dbReference type="InterPro" id="IPR001789">
    <property type="entry name" value="Sig_transdc_resp-reg_receiver"/>
</dbReference>
<dbReference type="InterPro" id="IPR011006">
    <property type="entry name" value="CheY-like_superfamily"/>
</dbReference>
<reference evidence="11 12" key="1">
    <citation type="submission" date="2016-10" db="EMBL/GenBank/DDBJ databases">
        <authorList>
            <person name="de Groot N.N."/>
        </authorList>
    </citation>
    <scope>NUCLEOTIDE SEQUENCE [LARGE SCALE GENOMIC DNA]</scope>
    <source>
        <strain evidence="11 12">DSM 9990</strain>
    </source>
</reference>
<dbReference type="Gene3D" id="3.40.50.2300">
    <property type="match status" value="1"/>
</dbReference>
<dbReference type="InterPro" id="IPR003594">
    <property type="entry name" value="HATPase_dom"/>
</dbReference>
<feature type="domain" description="Histidine kinase" evidence="7">
    <location>
        <begin position="498"/>
        <end position="713"/>
    </location>
</feature>
<feature type="region of interest" description="Disordered" evidence="5">
    <location>
        <begin position="720"/>
        <end position="740"/>
    </location>
</feature>
<dbReference type="GO" id="GO:0000155">
    <property type="term" value="F:phosphorelay sensor kinase activity"/>
    <property type="evidence" value="ECO:0007669"/>
    <property type="project" value="InterPro"/>
</dbReference>
<evidence type="ECO:0000259" key="10">
    <source>
        <dbReference type="PROSITE" id="PS50113"/>
    </source>
</evidence>
<keyword evidence="6" id="KW-0812">Transmembrane</keyword>
<evidence type="ECO:0000313" key="12">
    <source>
        <dbReference type="Proteomes" id="UP000199611"/>
    </source>
</evidence>
<accession>A0A1I4U8G8</accession>
<dbReference type="RefSeq" id="WP_093395006.1">
    <property type="nucleotide sequence ID" value="NZ_FOUU01000005.1"/>
</dbReference>
<keyword evidence="6" id="KW-0472">Membrane</keyword>
<dbReference type="Pfam" id="PF02518">
    <property type="entry name" value="HATPase_c"/>
    <property type="match status" value="1"/>
</dbReference>
<sequence length="865" mass="97267">MTLADFVSRYFVRALLIPFVIVGIFTTTLLMGWQIHSTRKSHQMIADFLNQNISEYLSNAHHLLRVLAWEHESVGGAEVYEIRNVSDFYRILLVKTDHIEASIDSDRKVYLELMKAGVPVVYFPDLREWPAVSVPYYNPELDTMTVGVVVRADRWMAFGELNLASIYNLVMTWAASYPGTSVIITDKYGNIICHPDMKLVIERENLAHEPIFRKIIGYYGLTTTVGFYGGHYVLATGRYVGPWEWVVTIIRPLKTFFFPLILVVGIIISVSFAIAVIIFKFQNRLRSAVVGPVEGLVNLAVAVQRGEKLPEPSSITLGSDIKELKKLAEAIICTYKKLKERERITKEMSRELFWLVESIGDAVIAVDKYGRVMRMNGMAELLSGWNRFQAFGKPLERIFRLYEAEHKLDVARIVDKVVRDGAVIRLQDRIRLVSPDGSNKFVTDSISPLRDGDGNVTGAVVVFHDVTAQVEAEEEKRKLEKMLAQSQKMEALGTLASGIAHEFNNLLQILSGYVELALDVTGQTDRRYEWLVRIKGASERAKELVEHLLTFSREHKPRLQVLDVNRLILDTLDFLRTSIPRMIKIETSLAENLPAIKADPRQLELALINLVVNARDAIREGEPGVIRIRSCHETDVGCRGWVRIDVEDTGCGIAPDLLERIFEPFFTTKGPGKGTGLGLSAVYGIVQAHEGRIEVKSSPGQGSTFSVYLPVREYHQLDAPAEPVPDRPSEEAPATCHKKDTEERPAVLVVDDEQLVLDFVAEILRRENFEVLGATSGEEALELVDAVGKSISLIILDLNMPGMGGWKCLEEIRSRLPDVPVIIASGYISASAEKRAEGYRNVRFIRKPYSIKELLDELRKVKNRG</sequence>
<evidence type="ECO:0000259" key="9">
    <source>
        <dbReference type="PROSITE" id="PS50112"/>
    </source>
</evidence>
<evidence type="ECO:0000313" key="11">
    <source>
        <dbReference type="EMBL" id="SFM85296.1"/>
    </source>
</evidence>
<feature type="transmembrane region" description="Helical" evidence="6">
    <location>
        <begin position="255"/>
        <end position="279"/>
    </location>
</feature>
<evidence type="ECO:0000256" key="5">
    <source>
        <dbReference type="SAM" id="MobiDB-lite"/>
    </source>
</evidence>
<proteinExistence type="predicted"/>
<evidence type="ECO:0000259" key="7">
    <source>
        <dbReference type="PROSITE" id="PS50109"/>
    </source>
</evidence>
<dbReference type="OrthoDB" id="8552871at2"/>
<dbReference type="InterPro" id="IPR036097">
    <property type="entry name" value="HisK_dim/P_sf"/>
</dbReference>
<feature type="transmembrane region" description="Helical" evidence="6">
    <location>
        <begin position="216"/>
        <end position="235"/>
    </location>
</feature>
<dbReference type="SUPFAM" id="SSF52172">
    <property type="entry name" value="CheY-like"/>
    <property type="match status" value="1"/>
</dbReference>
<dbReference type="InterPro" id="IPR005467">
    <property type="entry name" value="His_kinase_dom"/>
</dbReference>
<comment type="catalytic activity">
    <reaction evidence="1">
        <text>ATP + protein L-histidine = ADP + protein N-phospho-L-histidine.</text>
        <dbReference type="EC" id="2.7.13.3"/>
    </reaction>
</comment>
<dbReference type="SUPFAM" id="SSF47384">
    <property type="entry name" value="Homodimeric domain of signal transducing histidine kinase"/>
    <property type="match status" value="1"/>
</dbReference>
<organism evidence="11 12">
    <name type="scientific">Thermodesulforhabdus norvegica</name>
    <dbReference type="NCBI Taxonomy" id="39841"/>
    <lineage>
        <taxon>Bacteria</taxon>
        <taxon>Pseudomonadati</taxon>
        <taxon>Thermodesulfobacteriota</taxon>
        <taxon>Syntrophobacteria</taxon>
        <taxon>Syntrophobacterales</taxon>
        <taxon>Thermodesulforhabdaceae</taxon>
        <taxon>Thermodesulforhabdus</taxon>
    </lineage>
</organism>
<keyword evidence="3 4" id="KW-0597">Phosphoprotein</keyword>
<dbReference type="NCBIfam" id="TIGR00229">
    <property type="entry name" value="sensory_box"/>
    <property type="match status" value="1"/>
</dbReference>
<dbReference type="SMART" id="SM00387">
    <property type="entry name" value="HATPase_c"/>
    <property type="match status" value="1"/>
</dbReference>
<evidence type="ECO:0000256" key="2">
    <source>
        <dbReference type="ARBA" id="ARBA00012438"/>
    </source>
</evidence>
<keyword evidence="6" id="KW-1133">Transmembrane helix</keyword>
<dbReference type="Gene3D" id="3.30.450.20">
    <property type="entry name" value="PAS domain"/>
    <property type="match status" value="1"/>
</dbReference>
<evidence type="ECO:0000259" key="8">
    <source>
        <dbReference type="PROSITE" id="PS50110"/>
    </source>
</evidence>
<gene>
    <name evidence="11" type="ORF">SAMN05660836_01707</name>
</gene>
<dbReference type="SUPFAM" id="SSF55785">
    <property type="entry name" value="PYP-like sensor domain (PAS domain)"/>
    <property type="match status" value="1"/>
</dbReference>
<dbReference type="Proteomes" id="UP000199611">
    <property type="component" value="Unassembled WGS sequence"/>
</dbReference>
<evidence type="ECO:0000256" key="3">
    <source>
        <dbReference type="ARBA" id="ARBA00022553"/>
    </source>
</evidence>
<evidence type="ECO:0000256" key="6">
    <source>
        <dbReference type="SAM" id="Phobius"/>
    </source>
</evidence>
<dbReference type="InterPro" id="IPR004358">
    <property type="entry name" value="Sig_transdc_His_kin-like_C"/>
</dbReference>
<dbReference type="InterPro" id="IPR000014">
    <property type="entry name" value="PAS"/>
</dbReference>
<evidence type="ECO:0000256" key="1">
    <source>
        <dbReference type="ARBA" id="ARBA00000085"/>
    </source>
</evidence>
<dbReference type="InterPro" id="IPR036890">
    <property type="entry name" value="HATPase_C_sf"/>
</dbReference>
<dbReference type="CDD" id="cd00130">
    <property type="entry name" value="PAS"/>
    <property type="match status" value="1"/>
</dbReference>
<dbReference type="InterPro" id="IPR035965">
    <property type="entry name" value="PAS-like_dom_sf"/>
</dbReference>
<dbReference type="SUPFAM" id="SSF55874">
    <property type="entry name" value="ATPase domain of HSP90 chaperone/DNA topoisomerase II/histidine kinase"/>
    <property type="match status" value="1"/>
</dbReference>
<feature type="domain" description="Response regulatory" evidence="8">
    <location>
        <begin position="746"/>
        <end position="862"/>
    </location>
</feature>
<dbReference type="SMART" id="SM00086">
    <property type="entry name" value="PAC"/>
    <property type="match status" value="1"/>
</dbReference>
<feature type="domain" description="PAC" evidence="10">
    <location>
        <begin position="426"/>
        <end position="478"/>
    </location>
</feature>
<dbReference type="PROSITE" id="PS50110">
    <property type="entry name" value="RESPONSE_REGULATORY"/>
    <property type="match status" value="1"/>
</dbReference>
<dbReference type="CDD" id="cd00156">
    <property type="entry name" value="REC"/>
    <property type="match status" value="1"/>
</dbReference>
<dbReference type="AlphaFoldDB" id="A0A1I4U8G8"/>
<dbReference type="PROSITE" id="PS50109">
    <property type="entry name" value="HIS_KIN"/>
    <property type="match status" value="1"/>
</dbReference>